<accession>A0A1H0FKR5</accession>
<organism evidence="3 4">
    <name type="scientific">Tenuibacillus multivorans</name>
    <dbReference type="NCBI Taxonomy" id="237069"/>
    <lineage>
        <taxon>Bacteria</taxon>
        <taxon>Bacillati</taxon>
        <taxon>Bacillota</taxon>
        <taxon>Bacilli</taxon>
        <taxon>Bacillales</taxon>
        <taxon>Bacillaceae</taxon>
        <taxon>Tenuibacillus</taxon>
    </lineage>
</organism>
<feature type="transmembrane region" description="Helical" evidence="1">
    <location>
        <begin position="216"/>
        <end position="241"/>
    </location>
</feature>
<evidence type="ECO:0000313" key="4">
    <source>
        <dbReference type="Proteomes" id="UP000199334"/>
    </source>
</evidence>
<dbReference type="InterPro" id="IPR005182">
    <property type="entry name" value="YdbS-like_PH"/>
</dbReference>
<dbReference type="PIRSF" id="PIRSF026631">
    <property type="entry name" value="UCP026631"/>
    <property type="match status" value="1"/>
</dbReference>
<dbReference type="AlphaFoldDB" id="A0A1H0FKR5"/>
<feature type="domain" description="YdbS-like PH" evidence="2">
    <location>
        <begin position="391"/>
        <end position="470"/>
    </location>
</feature>
<feature type="domain" description="YdbS-like PH" evidence="2">
    <location>
        <begin position="62"/>
        <end position="130"/>
    </location>
</feature>
<evidence type="ECO:0000259" key="2">
    <source>
        <dbReference type="Pfam" id="PF03703"/>
    </source>
</evidence>
<reference evidence="3 4" key="1">
    <citation type="submission" date="2016-10" db="EMBL/GenBank/DDBJ databases">
        <authorList>
            <person name="de Groot N.N."/>
        </authorList>
    </citation>
    <scope>NUCLEOTIDE SEQUENCE [LARGE SCALE GENOMIC DNA]</scope>
    <source>
        <strain evidence="3 4">CGMCC 1.3442</strain>
    </source>
</reference>
<dbReference type="Proteomes" id="UP000199334">
    <property type="component" value="Unassembled WGS sequence"/>
</dbReference>
<feature type="transmembrane region" description="Helical" evidence="1">
    <location>
        <begin position="172"/>
        <end position="196"/>
    </location>
</feature>
<evidence type="ECO:0000313" key="3">
    <source>
        <dbReference type="EMBL" id="SDN95275.1"/>
    </source>
</evidence>
<feature type="transmembrane region" description="Helical" evidence="1">
    <location>
        <begin position="347"/>
        <end position="368"/>
    </location>
</feature>
<dbReference type="EMBL" id="FNIG01000012">
    <property type="protein sequence ID" value="SDN95275.1"/>
    <property type="molecule type" value="Genomic_DNA"/>
</dbReference>
<proteinExistence type="predicted"/>
<evidence type="ECO:0000256" key="1">
    <source>
        <dbReference type="SAM" id="Phobius"/>
    </source>
</evidence>
<feature type="transmembrane region" description="Helical" evidence="1">
    <location>
        <begin position="12"/>
        <end position="33"/>
    </location>
</feature>
<dbReference type="PANTHER" id="PTHR34473:SF2">
    <property type="entry name" value="UPF0699 TRANSMEMBRANE PROTEIN YDBT"/>
    <property type="match status" value="1"/>
</dbReference>
<keyword evidence="1" id="KW-0472">Membrane</keyword>
<keyword evidence="1" id="KW-1133">Transmembrane helix</keyword>
<keyword evidence="4" id="KW-1185">Reference proteome</keyword>
<sequence length="474" mass="54175">MSDYKRLHPLAILFNVFNLFKSSFYFLFTIIVLSIGDGFILYTLLGLSVLTIVFAVIGFLIWRRFEYSVSSDQIHIKQGLLIRKDRYISKHRIQSIDLTQSIFHRPLGLTRVDVETAGSDKKVDAALSAVQLSEGKWIQNVMKSRANVGQDASIDHHESVQRPNRNITNKELFIAGSTSGSVGVILGLIGLLFSQIENIIPEKFYSMTTTWFLSQAIETIILIALVIVVLLWLLGILGTFIKYGQFQITRYDNELFITRGLLEKKQMTIPLKRIQAVGIEEGLTRQPFGLATIYVVIAGGEIGQTADAHTLLFPIIRKSKVQNFLNEILLEYNHFPSDMVNVPKRSIPYYMVRVSILPVILFVVSYIFYPQLLWMFFIIFSIAWLLGIANYRNSSYGINGRYLAIQLRRLSKETVLVPRRRVQSIENKQHVLHRKQALGQVIVSLLSKQSGSHLTVKELEQDDINKMLDWLSKY</sequence>
<protein>
    <submittedName>
        <fullName evidence="3">Putative membrane protein</fullName>
    </submittedName>
</protein>
<dbReference type="PANTHER" id="PTHR34473">
    <property type="entry name" value="UPF0699 TRANSMEMBRANE PROTEIN YDBS"/>
    <property type="match status" value="1"/>
</dbReference>
<feature type="domain" description="YdbS-like PH" evidence="2">
    <location>
        <begin position="246"/>
        <end position="326"/>
    </location>
</feature>
<feature type="transmembrane region" description="Helical" evidence="1">
    <location>
        <begin position="374"/>
        <end position="391"/>
    </location>
</feature>
<keyword evidence="1" id="KW-0812">Transmembrane</keyword>
<gene>
    <name evidence="3" type="ORF">SAMN05216498_0297</name>
</gene>
<dbReference type="STRING" id="237069.SAMN05216498_0297"/>
<dbReference type="Pfam" id="PF03703">
    <property type="entry name" value="bPH_2"/>
    <property type="match status" value="3"/>
</dbReference>
<feature type="transmembrane region" description="Helical" evidence="1">
    <location>
        <begin position="39"/>
        <end position="62"/>
    </location>
</feature>
<dbReference type="InterPro" id="IPR014529">
    <property type="entry name" value="UCP026631"/>
</dbReference>
<name>A0A1H0FKR5_9BACI</name>
<dbReference type="RefSeq" id="WP_176753096.1">
    <property type="nucleotide sequence ID" value="NZ_BJVZ01000014.1"/>
</dbReference>